<dbReference type="EMBL" id="AGRJ01000173">
    <property type="protein sequence ID" value="EHO50535.1"/>
    <property type="molecule type" value="Genomic_DNA"/>
</dbReference>
<name>H1LH73_9LACO</name>
<evidence type="ECO:0000313" key="9">
    <source>
        <dbReference type="Proteomes" id="UP000005025"/>
    </source>
</evidence>
<protein>
    <submittedName>
        <fullName evidence="8">Putative succinate-semialdehyde dehydrogenase</fullName>
    </submittedName>
</protein>
<dbReference type="PROSITE" id="PS51257">
    <property type="entry name" value="PROKAR_LIPOPROTEIN"/>
    <property type="match status" value="1"/>
</dbReference>
<evidence type="ECO:0000256" key="4">
    <source>
        <dbReference type="PROSITE-ProRule" id="PRU10007"/>
    </source>
</evidence>
<dbReference type="FunFam" id="3.40.605.10:FF:000012">
    <property type="entry name" value="NAD-dependent succinate-semialdehyde dehydrogenase"/>
    <property type="match status" value="1"/>
</dbReference>
<feature type="transmembrane region" description="Helical" evidence="6">
    <location>
        <begin position="12"/>
        <end position="34"/>
    </location>
</feature>
<dbReference type="InterPro" id="IPR016161">
    <property type="entry name" value="Ald_DH/histidinol_DH"/>
</dbReference>
<sequence>MVDNRQPRSTFLVALLFKSLMLCGSIIGGCIMAYRTVNPYNNEVVKEYPFATDIQLGEALAESDATYRAMKKQPISERAKILHNVAAKLREHEDELAKACTIDMGKLIGESKGEVELVAIIADWFADHGEELLQPEEVDTIATGHAEIQKHATGVIMMVEPWNFPYYQIMRVFAPNFMVGNTMILKHAANTPASAQMFCDVVAESGAPKGSLTNLFLSYDQVGEAIADPRVQGVALTGSERGGTAVAEVAGKNLKKNTMELGGMDPFIVLGDANMDDVADIAWRARLYNTGQVCTSSKRFIVMDNVYDEFVDTLKDKFSKVQPGDPLDPATSAPMNTEKAKNKLQGQLDEAIAAGAKVEYGNEPIDLPGQFFKPTILTNISKSNPAYDTELFGPIACVYKVHSEQEAVDLANDNPYGLGGIVFAGDEDHGAEVASQIETGMVFVNNFMSTLPELPFGGVKLSGYGREMSHIGEEAFINQQLIVKTAKPNMDNLAGVLAAMDPQPKKMSKTK</sequence>
<dbReference type="PANTHER" id="PTHR43217">
    <property type="entry name" value="SUCCINATE SEMIALDEHYDE DEHYDROGENASE [NAD(P)+] SAD"/>
    <property type="match status" value="1"/>
</dbReference>
<dbReference type="AlphaFoldDB" id="H1LH73"/>
<keyword evidence="6" id="KW-0812">Transmembrane</keyword>
<dbReference type="PANTHER" id="PTHR43217:SF2">
    <property type="entry name" value="SUCCINATE-SEMIALDEHYDE DEHYDROGENASE [NADP(+)]"/>
    <property type="match status" value="1"/>
</dbReference>
<dbReference type="InterPro" id="IPR015590">
    <property type="entry name" value="Aldehyde_DH_dom"/>
</dbReference>
<evidence type="ECO:0000256" key="5">
    <source>
        <dbReference type="RuleBase" id="RU003345"/>
    </source>
</evidence>
<accession>H1LH73</accession>
<dbReference type="InterPro" id="IPR029510">
    <property type="entry name" value="Ald_DH_CS_GLU"/>
</dbReference>
<reference evidence="8 9" key="1">
    <citation type="submission" date="2011-09" db="EMBL/GenBank/DDBJ databases">
        <authorList>
            <person name="Weinstock G."/>
            <person name="Sodergren E."/>
            <person name="Clifton S."/>
            <person name="Fulton L."/>
            <person name="Fulton B."/>
            <person name="Courtney L."/>
            <person name="Fronick C."/>
            <person name="Harrison M."/>
            <person name="Strong C."/>
            <person name="Farmer C."/>
            <person name="Delahaunty K."/>
            <person name="Markovic C."/>
            <person name="Hall O."/>
            <person name="Minx P."/>
            <person name="Tomlinson C."/>
            <person name="Mitreva M."/>
            <person name="Hou S."/>
            <person name="Chen J."/>
            <person name="Wollam A."/>
            <person name="Pepin K.H."/>
            <person name="Johnson M."/>
            <person name="Bhonagiri V."/>
            <person name="Zhang X."/>
            <person name="Suruliraj S."/>
            <person name="Warren W."/>
            <person name="Chinwalla A."/>
            <person name="Mardis E.R."/>
            <person name="Wilson R.K."/>
        </authorList>
    </citation>
    <scope>NUCLEOTIDE SEQUENCE [LARGE SCALE GENOMIC DNA]</scope>
    <source>
        <strain evidence="8 9">F0435</strain>
    </source>
</reference>
<dbReference type="GO" id="GO:0004777">
    <property type="term" value="F:succinate-semialdehyde dehydrogenase (NAD+) activity"/>
    <property type="evidence" value="ECO:0007669"/>
    <property type="project" value="TreeGrafter"/>
</dbReference>
<dbReference type="Proteomes" id="UP000005025">
    <property type="component" value="Unassembled WGS sequence"/>
</dbReference>
<proteinExistence type="inferred from homology"/>
<evidence type="ECO:0000256" key="6">
    <source>
        <dbReference type="SAM" id="Phobius"/>
    </source>
</evidence>
<dbReference type="InterPro" id="IPR016162">
    <property type="entry name" value="Ald_DH_N"/>
</dbReference>
<comment type="similarity">
    <text evidence="1 5">Belongs to the aldehyde dehydrogenase family.</text>
</comment>
<feature type="domain" description="Aldehyde dehydrogenase" evidence="7">
    <location>
        <begin position="34"/>
        <end position="480"/>
    </location>
</feature>
<dbReference type="InterPro" id="IPR044148">
    <property type="entry name" value="ALDH_GabD1-like"/>
</dbReference>
<dbReference type="SUPFAM" id="SSF53720">
    <property type="entry name" value="ALDH-like"/>
    <property type="match status" value="1"/>
</dbReference>
<dbReference type="CDD" id="cd07100">
    <property type="entry name" value="ALDH_SSADH1_GabD1"/>
    <property type="match status" value="1"/>
</dbReference>
<evidence type="ECO:0000313" key="8">
    <source>
        <dbReference type="EMBL" id="EHO50535.1"/>
    </source>
</evidence>
<dbReference type="PROSITE" id="PS00687">
    <property type="entry name" value="ALDEHYDE_DEHYDR_GLU"/>
    <property type="match status" value="1"/>
</dbReference>
<keyword evidence="6" id="KW-1133">Transmembrane helix</keyword>
<dbReference type="InterPro" id="IPR047110">
    <property type="entry name" value="GABD/Sad-like"/>
</dbReference>
<dbReference type="GO" id="GO:0004030">
    <property type="term" value="F:aldehyde dehydrogenase [NAD(P)+] activity"/>
    <property type="evidence" value="ECO:0007669"/>
    <property type="project" value="InterPro"/>
</dbReference>
<gene>
    <name evidence="8" type="ORF">HMPREF9104_01963</name>
</gene>
<organism evidence="8 9">
    <name type="scientific">Lentilactobacillus kisonensis F0435</name>
    <dbReference type="NCBI Taxonomy" id="797516"/>
    <lineage>
        <taxon>Bacteria</taxon>
        <taxon>Bacillati</taxon>
        <taxon>Bacillota</taxon>
        <taxon>Bacilli</taxon>
        <taxon>Lactobacillales</taxon>
        <taxon>Lactobacillaceae</taxon>
        <taxon>Lentilactobacillus</taxon>
    </lineage>
</organism>
<dbReference type="PATRIC" id="fig|797516.3.peg.1754"/>
<comment type="caution">
    <text evidence="8">The sequence shown here is derived from an EMBL/GenBank/DDBJ whole genome shotgun (WGS) entry which is preliminary data.</text>
</comment>
<evidence type="ECO:0000259" key="7">
    <source>
        <dbReference type="Pfam" id="PF00171"/>
    </source>
</evidence>
<dbReference type="InterPro" id="IPR016163">
    <property type="entry name" value="Ald_DH_C"/>
</dbReference>
<evidence type="ECO:0000256" key="1">
    <source>
        <dbReference type="ARBA" id="ARBA00009986"/>
    </source>
</evidence>
<dbReference type="Pfam" id="PF00171">
    <property type="entry name" value="Aldedh"/>
    <property type="match status" value="1"/>
</dbReference>
<keyword evidence="2" id="KW-0521">NADP</keyword>
<keyword evidence="3 5" id="KW-0560">Oxidoreductase</keyword>
<feature type="active site" evidence="4">
    <location>
        <position position="260"/>
    </location>
</feature>
<dbReference type="Gene3D" id="3.40.309.10">
    <property type="entry name" value="Aldehyde Dehydrogenase, Chain A, domain 2"/>
    <property type="match status" value="1"/>
</dbReference>
<evidence type="ECO:0000256" key="2">
    <source>
        <dbReference type="ARBA" id="ARBA00022857"/>
    </source>
</evidence>
<dbReference type="Gene3D" id="3.40.605.10">
    <property type="entry name" value="Aldehyde Dehydrogenase, Chain A, domain 1"/>
    <property type="match status" value="1"/>
</dbReference>
<dbReference type="STRING" id="797516.HMPREF9104_01963"/>
<evidence type="ECO:0000256" key="3">
    <source>
        <dbReference type="ARBA" id="ARBA00023002"/>
    </source>
</evidence>
<dbReference type="HOGENOM" id="CLU_005391_1_0_9"/>
<keyword evidence="6" id="KW-0472">Membrane</keyword>